<evidence type="ECO:0000256" key="3">
    <source>
        <dbReference type="ARBA" id="ARBA00022801"/>
    </source>
</evidence>
<comment type="similarity">
    <text evidence="1">Belongs to the DNA repair enzymes AP/ExoA family.</text>
</comment>
<dbReference type="PANTHER" id="PTHR43250:SF2">
    <property type="entry name" value="EXODEOXYRIBONUCLEASE III"/>
    <property type="match status" value="1"/>
</dbReference>
<feature type="binding site" evidence="6">
    <location>
        <position position="35"/>
    </location>
    <ligand>
        <name>Mg(2+)</name>
        <dbReference type="ChEBI" id="CHEBI:18420"/>
        <label>1</label>
    </ligand>
</feature>
<organism evidence="9 10">
    <name type="scientific">Actinomyces slackii</name>
    <dbReference type="NCBI Taxonomy" id="52774"/>
    <lineage>
        <taxon>Bacteria</taxon>
        <taxon>Bacillati</taxon>
        <taxon>Actinomycetota</taxon>
        <taxon>Actinomycetes</taxon>
        <taxon>Actinomycetales</taxon>
        <taxon>Actinomycetaceae</taxon>
        <taxon>Actinomyces</taxon>
    </lineage>
</organism>
<feature type="binding site" evidence="6">
    <location>
        <position position="164"/>
    </location>
    <ligand>
        <name>Mg(2+)</name>
        <dbReference type="ChEBI" id="CHEBI:18420"/>
        <label>1</label>
    </ligand>
</feature>
<dbReference type="Proteomes" id="UP000276899">
    <property type="component" value="Chromosome"/>
</dbReference>
<keyword evidence="2 6" id="KW-0479">Metal-binding</keyword>
<feature type="binding site" evidence="6">
    <location>
        <position position="264"/>
    </location>
    <ligand>
        <name>Mg(2+)</name>
        <dbReference type="ChEBI" id="CHEBI:18420"/>
        <label>1</label>
    </ligand>
</feature>
<keyword evidence="6" id="KW-0464">Manganese</keyword>
<dbReference type="InterPro" id="IPR004808">
    <property type="entry name" value="AP_endonuc_1"/>
</dbReference>
<evidence type="ECO:0000256" key="4">
    <source>
        <dbReference type="ARBA" id="ARBA00022842"/>
    </source>
</evidence>
<evidence type="ECO:0000256" key="7">
    <source>
        <dbReference type="PIRSR" id="PIRSR604808-3"/>
    </source>
</evidence>
<feature type="binding site" evidence="6">
    <location>
        <position position="162"/>
    </location>
    <ligand>
        <name>Mg(2+)</name>
        <dbReference type="ChEBI" id="CHEBI:18420"/>
        <label>1</label>
    </ligand>
</feature>
<dbReference type="RefSeq" id="WP_026426819.1">
    <property type="nucleotide sequence ID" value="NZ_CBCRWE010000097.1"/>
</dbReference>
<reference evidence="9 10" key="1">
    <citation type="submission" date="2018-12" db="EMBL/GenBank/DDBJ databases">
        <authorList>
            <consortium name="Pathogen Informatics"/>
        </authorList>
    </citation>
    <scope>NUCLEOTIDE SEQUENCE [LARGE SCALE GENOMIC DNA]</scope>
    <source>
        <strain evidence="9 10">NCTC11923</strain>
    </source>
</reference>
<gene>
    <name evidence="9" type="primary">exoA</name>
    <name evidence="9" type="ORF">NCTC11923_01195</name>
</gene>
<feature type="active site" description="Proton acceptor" evidence="5">
    <location>
        <position position="264"/>
    </location>
</feature>
<accession>A0A3S4U218</accession>
<dbReference type="NCBIfam" id="TIGR00633">
    <property type="entry name" value="xth"/>
    <property type="match status" value="1"/>
</dbReference>
<feature type="binding site" evidence="6">
    <location>
        <position position="263"/>
    </location>
    <ligand>
        <name>Mg(2+)</name>
        <dbReference type="ChEBI" id="CHEBI:18420"/>
        <label>1</label>
    </ligand>
</feature>
<feature type="active site" description="Proton donor/acceptor" evidence="5">
    <location>
        <position position="162"/>
    </location>
</feature>
<keyword evidence="10" id="KW-1185">Reference proteome</keyword>
<keyword evidence="4 6" id="KW-0460">Magnesium</keyword>
<feature type="site" description="Interaction with DNA substrate" evidence="7">
    <location>
        <position position="264"/>
    </location>
</feature>
<comment type="cofactor">
    <cofactor evidence="6">
        <name>Mg(2+)</name>
        <dbReference type="ChEBI" id="CHEBI:18420"/>
    </cofactor>
    <cofactor evidence="6">
        <name>Mn(2+)</name>
        <dbReference type="ChEBI" id="CHEBI:29035"/>
    </cofactor>
    <text evidence="6">Probably binds two magnesium or manganese ions per subunit.</text>
</comment>
<dbReference type="GO" id="GO:0006281">
    <property type="term" value="P:DNA repair"/>
    <property type="evidence" value="ECO:0007669"/>
    <property type="project" value="InterPro"/>
</dbReference>
<dbReference type="PROSITE" id="PS51435">
    <property type="entry name" value="AP_NUCLEASE_F1_4"/>
    <property type="match status" value="1"/>
</dbReference>
<keyword evidence="3 9" id="KW-0378">Hydrolase</keyword>
<sequence>MRIATVNVNGIRAAARKGMGEWIASSAPDVLLLQEVRADEAIAAGLLPGYTAVTWPCRIKGRAGVSVAVREGGPASIGAVRQGIAAPGTPEPDVDSGRWLEVDLSLADGSSLTVISAYLHSGQLGTEKMDQKYAHLDLVDARMADLLTASRDGGQQVIMAGDLNVVRSEKDIKNWKPNHNKIAGVMDEEIAHLESWFASGWVDVARELAGPEAQGPYTWWSQRGKAFDNDAGWRIDYQVATPGLRPMSATVDRAADYASRWSDHAPLVVEYD</sequence>
<evidence type="ECO:0000313" key="10">
    <source>
        <dbReference type="Proteomes" id="UP000276899"/>
    </source>
</evidence>
<feature type="site" description="Transition state stabilizer" evidence="7">
    <location>
        <position position="164"/>
    </location>
</feature>
<feature type="binding site" evidence="6">
    <location>
        <position position="7"/>
    </location>
    <ligand>
        <name>Mg(2+)</name>
        <dbReference type="ChEBI" id="CHEBI:18420"/>
        <label>1</label>
    </ligand>
</feature>
<feature type="site" description="Important for catalytic activity" evidence="7">
    <location>
        <position position="236"/>
    </location>
</feature>
<name>A0A3S4U218_9ACTO</name>
<dbReference type="AlphaFoldDB" id="A0A3S4U218"/>
<evidence type="ECO:0000259" key="8">
    <source>
        <dbReference type="Pfam" id="PF03372"/>
    </source>
</evidence>
<dbReference type="EMBL" id="LR134363">
    <property type="protein sequence ID" value="VEG74561.1"/>
    <property type="molecule type" value="Genomic_DNA"/>
</dbReference>
<dbReference type="EC" id="3.1.11.2" evidence="9"/>
<dbReference type="InterPro" id="IPR005135">
    <property type="entry name" value="Endo/exonuclease/phosphatase"/>
</dbReference>
<dbReference type="SUPFAM" id="SSF56219">
    <property type="entry name" value="DNase I-like"/>
    <property type="match status" value="1"/>
</dbReference>
<dbReference type="Pfam" id="PF03372">
    <property type="entry name" value="Exo_endo_phos"/>
    <property type="match status" value="1"/>
</dbReference>
<dbReference type="InterPro" id="IPR036691">
    <property type="entry name" value="Endo/exonu/phosph_ase_sf"/>
</dbReference>
<feature type="domain" description="Endonuclease/exonuclease/phosphatase" evidence="8">
    <location>
        <begin position="4"/>
        <end position="264"/>
    </location>
</feature>
<evidence type="ECO:0000256" key="1">
    <source>
        <dbReference type="ARBA" id="ARBA00007092"/>
    </source>
</evidence>
<dbReference type="GO" id="GO:0008311">
    <property type="term" value="F:double-stranded DNA 3'-5' DNA exonuclease activity"/>
    <property type="evidence" value="ECO:0007669"/>
    <property type="project" value="UniProtKB-EC"/>
</dbReference>
<dbReference type="Gene3D" id="3.60.10.10">
    <property type="entry name" value="Endonuclease/exonuclease/phosphatase"/>
    <property type="match status" value="1"/>
</dbReference>
<proteinExistence type="inferred from homology"/>
<feature type="active site" evidence="5">
    <location>
        <position position="118"/>
    </location>
</feature>
<dbReference type="STRING" id="1278298.GCA_000428685_01685"/>
<evidence type="ECO:0000256" key="6">
    <source>
        <dbReference type="PIRSR" id="PIRSR604808-2"/>
    </source>
</evidence>
<protein>
    <submittedName>
        <fullName evidence="9">Exodeoxyribonuclease</fullName>
        <ecNumber evidence="9">3.1.11.2</ecNumber>
    </submittedName>
</protein>
<dbReference type="InterPro" id="IPR037493">
    <property type="entry name" value="ExoIII-like"/>
</dbReference>
<dbReference type="PANTHER" id="PTHR43250">
    <property type="entry name" value="EXODEOXYRIBONUCLEASE III"/>
    <property type="match status" value="1"/>
</dbReference>
<dbReference type="KEGG" id="asla:NCTC11923_01195"/>
<evidence type="ECO:0000256" key="2">
    <source>
        <dbReference type="ARBA" id="ARBA00022723"/>
    </source>
</evidence>
<dbReference type="GO" id="GO:0046872">
    <property type="term" value="F:metal ion binding"/>
    <property type="evidence" value="ECO:0007669"/>
    <property type="project" value="UniProtKB-KW"/>
</dbReference>
<evidence type="ECO:0000313" key="9">
    <source>
        <dbReference type="EMBL" id="VEG74561.1"/>
    </source>
</evidence>
<evidence type="ECO:0000256" key="5">
    <source>
        <dbReference type="PIRSR" id="PIRSR604808-1"/>
    </source>
</evidence>